<evidence type="ECO:0000256" key="1">
    <source>
        <dbReference type="SAM" id="MobiDB-lite"/>
    </source>
</evidence>
<reference evidence="2" key="1">
    <citation type="submission" date="2023-08" db="EMBL/GenBank/DDBJ databases">
        <authorList>
            <person name="Chen Y."/>
            <person name="Shah S."/>
            <person name="Dougan E. K."/>
            <person name="Thang M."/>
            <person name="Chan C."/>
        </authorList>
    </citation>
    <scope>NUCLEOTIDE SEQUENCE</scope>
</reference>
<keyword evidence="3" id="KW-1185">Reference proteome</keyword>
<sequence length="234" mass="24901">MLACCCQADSETALAVPELVTSTPAVPKSGVKAAEPEPDVAEAPAPSTPGQMERTAWGSFTMTLQYTAGQKLGLSLDFSDEKYCIVRGVAPEGLAAAWNQTCAQDQVIREWHRLKAVNGQQGSCQELLREMQSAIQSRGEFELSFEAPVKISVNIKKESDDLGMALVAKKSFVGINGVTGGGAIQAHNNSAPDRTVGPSSRIVEVNGSPAAGEVMLKTMLEEKDFSLTILNWST</sequence>
<protein>
    <recommendedName>
        <fullName evidence="4">PDZ domain-containing protein</fullName>
    </recommendedName>
</protein>
<dbReference type="EMBL" id="CAUJNA010002380">
    <property type="protein sequence ID" value="CAJ1392706.1"/>
    <property type="molecule type" value="Genomic_DNA"/>
</dbReference>
<comment type="caution">
    <text evidence="2">The sequence shown here is derived from an EMBL/GenBank/DDBJ whole genome shotgun (WGS) entry which is preliminary data.</text>
</comment>
<evidence type="ECO:0000313" key="3">
    <source>
        <dbReference type="Proteomes" id="UP001178507"/>
    </source>
</evidence>
<evidence type="ECO:0000313" key="2">
    <source>
        <dbReference type="EMBL" id="CAJ1392706.1"/>
    </source>
</evidence>
<feature type="region of interest" description="Disordered" evidence="1">
    <location>
        <begin position="26"/>
        <end position="53"/>
    </location>
</feature>
<accession>A0AA36IRM5</accession>
<dbReference type="Proteomes" id="UP001178507">
    <property type="component" value="Unassembled WGS sequence"/>
</dbReference>
<dbReference type="AlphaFoldDB" id="A0AA36IRM5"/>
<organism evidence="2 3">
    <name type="scientific">Effrenium voratum</name>
    <dbReference type="NCBI Taxonomy" id="2562239"/>
    <lineage>
        <taxon>Eukaryota</taxon>
        <taxon>Sar</taxon>
        <taxon>Alveolata</taxon>
        <taxon>Dinophyceae</taxon>
        <taxon>Suessiales</taxon>
        <taxon>Symbiodiniaceae</taxon>
        <taxon>Effrenium</taxon>
    </lineage>
</organism>
<proteinExistence type="predicted"/>
<gene>
    <name evidence="2" type="ORF">EVOR1521_LOCUS17741</name>
</gene>
<evidence type="ECO:0008006" key="4">
    <source>
        <dbReference type="Google" id="ProtNLM"/>
    </source>
</evidence>
<name>A0AA36IRM5_9DINO</name>